<protein>
    <submittedName>
        <fullName evidence="1">Uncharacterized protein</fullName>
    </submittedName>
</protein>
<name>A0A8X6TJ10_NEPPI</name>
<organism evidence="1 2">
    <name type="scientific">Nephila pilipes</name>
    <name type="common">Giant wood spider</name>
    <name type="synonym">Nephila maculata</name>
    <dbReference type="NCBI Taxonomy" id="299642"/>
    <lineage>
        <taxon>Eukaryota</taxon>
        <taxon>Metazoa</taxon>
        <taxon>Ecdysozoa</taxon>
        <taxon>Arthropoda</taxon>
        <taxon>Chelicerata</taxon>
        <taxon>Arachnida</taxon>
        <taxon>Araneae</taxon>
        <taxon>Araneomorphae</taxon>
        <taxon>Entelegynae</taxon>
        <taxon>Araneoidea</taxon>
        <taxon>Nephilidae</taxon>
        <taxon>Nephila</taxon>
    </lineage>
</organism>
<comment type="caution">
    <text evidence="1">The sequence shown here is derived from an EMBL/GenBank/DDBJ whole genome shotgun (WGS) entry which is preliminary data.</text>
</comment>
<evidence type="ECO:0000313" key="2">
    <source>
        <dbReference type="Proteomes" id="UP000887013"/>
    </source>
</evidence>
<dbReference type="AlphaFoldDB" id="A0A8X6TJ10"/>
<dbReference type="Proteomes" id="UP000887013">
    <property type="component" value="Unassembled WGS sequence"/>
</dbReference>
<gene>
    <name evidence="1" type="ORF">NPIL_22121</name>
</gene>
<evidence type="ECO:0000313" key="1">
    <source>
        <dbReference type="EMBL" id="GFT15712.1"/>
    </source>
</evidence>
<dbReference type="EMBL" id="BMAW01058327">
    <property type="protein sequence ID" value="GFT15712.1"/>
    <property type="molecule type" value="Genomic_DNA"/>
</dbReference>
<reference evidence="1" key="1">
    <citation type="submission" date="2020-08" db="EMBL/GenBank/DDBJ databases">
        <title>Multicomponent nature underlies the extraordinary mechanical properties of spider dragline silk.</title>
        <authorList>
            <person name="Kono N."/>
            <person name="Nakamura H."/>
            <person name="Mori M."/>
            <person name="Yoshida Y."/>
            <person name="Ohtoshi R."/>
            <person name="Malay A.D."/>
            <person name="Moran D.A.P."/>
            <person name="Tomita M."/>
            <person name="Numata K."/>
            <person name="Arakawa K."/>
        </authorList>
    </citation>
    <scope>NUCLEOTIDE SEQUENCE</scope>
</reference>
<accession>A0A8X6TJ10</accession>
<keyword evidence="2" id="KW-1185">Reference proteome</keyword>
<sequence length="115" mass="13426">MDTYPDLYENKEMAQKRLRKTVRSLKSANRLMEYQEVFNQWKRKGIIEQINQSNDISEGIFLTKDINVSPKLFIPIVKRTSPKYISQNPESKEYSSVPSALRMALVKLLDSTEIL</sequence>
<proteinExistence type="predicted"/>